<dbReference type="OrthoDB" id="10644870at2759"/>
<evidence type="ECO:0000313" key="2">
    <source>
        <dbReference type="EMBL" id="KAF0328600.1"/>
    </source>
</evidence>
<dbReference type="AlphaFoldDB" id="A0A8H3ZXQ0"/>
<name>A0A8H3ZXQ0_9PEZI</name>
<protein>
    <submittedName>
        <fullName evidence="2">Uncharacterized protein</fullName>
    </submittedName>
</protein>
<accession>A0A8H3ZXQ0</accession>
<keyword evidence="3" id="KW-1185">Reference proteome</keyword>
<gene>
    <name evidence="2" type="ORF">GQ607_004012</name>
</gene>
<proteinExistence type="predicted"/>
<evidence type="ECO:0000256" key="1">
    <source>
        <dbReference type="SAM" id="MobiDB-lite"/>
    </source>
</evidence>
<evidence type="ECO:0000313" key="3">
    <source>
        <dbReference type="Proteomes" id="UP000434172"/>
    </source>
</evidence>
<feature type="compositionally biased region" description="Acidic residues" evidence="1">
    <location>
        <begin position="49"/>
        <end position="69"/>
    </location>
</feature>
<sequence length="208" mass="23440">MPEDEHTDYGTHDRDNKSITDDENPMDFQIDDDSGDDLGTNEGDYTGSDIDENDIDDGTETGEDEELPEDSSRALSQWASKLCVVCRRFLEGTVYTEGGYSCNKSSTYHPSKSSMRQSLQAGCPLCKKLSYSLDNYWVVPDDSWFIKCSVDHTEDDLIYGESERIVLHFYLFDDEGFQVDADNSPGFEYMTFHLAKSLGTCLGPAFFV</sequence>
<feature type="compositionally biased region" description="Acidic residues" evidence="1">
    <location>
        <begin position="21"/>
        <end position="36"/>
    </location>
</feature>
<comment type="caution">
    <text evidence="2">The sequence shown here is derived from an EMBL/GenBank/DDBJ whole genome shotgun (WGS) entry which is preliminary data.</text>
</comment>
<feature type="region of interest" description="Disordered" evidence="1">
    <location>
        <begin position="1"/>
        <end position="73"/>
    </location>
</feature>
<organism evidence="2 3">
    <name type="scientific">Colletotrichum asianum</name>
    <dbReference type="NCBI Taxonomy" id="702518"/>
    <lineage>
        <taxon>Eukaryota</taxon>
        <taxon>Fungi</taxon>
        <taxon>Dikarya</taxon>
        <taxon>Ascomycota</taxon>
        <taxon>Pezizomycotina</taxon>
        <taxon>Sordariomycetes</taxon>
        <taxon>Hypocreomycetidae</taxon>
        <taxon>Glomerellales</taxon>
        <taxon>Glomerellaceae</taxon>
        <taxon>Colletotrichum</taxon>
        <taxon>Colletotrichum gloeosporioides species complex</taxon>
    </lineage>
</organism>
<reference evidence="2 3" key="1">
    <citation type="submission" date="2019-12" db="EMBL/GenBank/DDBJ databases">
        <title>A genome sequence resource for the geographically widespread anthracnose pathogen Colletotrichum asianum.</title>
        <authorList>
            <person name="Meng Y."/>
        </authorList>
    </citation>
    <scope>NUCLEOTIDE SEQUENCE [LARGE SCALE GENOMIC DNA]</scope>
    <source>
        <strain evidence="2 3">ICMP 18580</strain>
    </source>
</reference>
<feature type="compositionally biased region" description="Basic and acidic residues" evidence="1">
    <location>
        <begin position="7"/>
        <end position="20"/>
    </location>
</feature>
<dbReference type="EMBL" id="WOWK01000016">
    <property type="protein sequence ID" value="KAF0328600.1"/>
    <property type="molecule type" value="Genomic_DNA"/>
</dbReference>
<dbReference type="Proteomes" id="UP000434172">
    <property type="component" value="Unassembled WGS sequence"/>
</dbReference>